<reference evidence="2 3" key="1">
    <citation type="journal article" date="2007" name="J. Bacteriol.">
        <title>The genome sequence of avian pathogenic Escherichia coli strain O1:K1:H7 shares strong similarities with human extraintestinal pathogenic E. coli genomes.</title>
        <authorList>
            <person name="Johnson T.J."/>
            <person name="Kariyawasam S."/>
            <person name="Wannemuehler Y."/>
            <person name="Mangiamele P."/>
            <person name="Johnson S.J."/>
            <person name="Doetkott C."/>
            <person name="Skyberg J.A."/>
            <person name="Lynne A.M."/>
            <person name="Johnson J.R."/>
            <person name="Nolan L.K."/>
        </authorList>
    </citation>
    <scope>NUCLEOTIDE SEQUENCE [LARGE SCALE GENOMIC DNA]</scope>
    <source>
        <strain evidence="2">APEC O1</strain>
    </source>
</reference>
<proteinExistence type="predicted"/>
<organism evidence="2 3">
    <name type="scientific">Escherichia coli O1:K1 / APEC</name>
    <dbReference type="NCBI Taxonomy" id="405955"/>
    <lineage>
        <taxon>Bacteria</taxon>
        <taxon>Pseudomonadati</taxon>
        <taxon>Pseudomonadota</taxon>
        <taxon>Gammaproteobacteria</taxon>
        <taxon>Enterobacterales</taxon>
        <taxon>Enterobacteriaceae</taxon>
        <taxon>Escherichia</taxon>
    </lineage>
</organism>
<dbReference type="HOGENOM" id="CLU_1364469_0_0_6"/>
<dbReference type="GO" id="GO:0032259">
    <property type="term" value="P:methylation"/>
    <property type="evidence" value="ECO:0007669"/>
    <property type="project" value="UniProtKB-KW"/>
</dbReference>
<evidence type="ECO:0000313" key="3">
    <source>
        <dbReference type="Proteomes" id="UP000008216"/>
    </source>
</evidence>
<keyword evidence="2" id="KW-0489">Methyltransferase</keyword>
<feature type="transmembrane region" description="Helical" evidence="1">
    <location>
        <begin position="131"/>
        <end position="158"/>
    </location>
</feature>
<evidence type="ECO:0000313" key="2">
    <source>
        <dbReference type="EMBL" id="ABJ02002.1"/>
    </source>
</evidence>
<dbReference type="EMBL" id="CP000468">
    <property type="protein sequence ID" value="ABJ02002.1"/>
    <property type="molecule type" value="Genomic_DNA"/>
</dbReference>
<dbReference type="AlphaFoldDB" id="A0A0H2Z1Q7"/>
<accession>A0A0H2Z1Q7</accession>
<keyword evidence="3" id="KW-1185">Reference proteome</keyword>
<keyword evidence="2" id="KW-0808">Transferase</keyword>
<dbReference type="GO" id="GO:0008168">
    <property type="term" value="F:methyltransferase activity"/>
    <property type="evidence" value="ECO:0007669"/>
    <property type="project" value="UniProtKB-KW"/>
</dbReference>
<evidence type="ECO:0000256" key="1">
    <source>
        <dbReference type="SAM" id="Phobius"/>
    </source>
</evidence>
<feature type="transmembrane region" description="Helical" evidence="1">
    <location>
        <begin position="90"/>
        <end position="111"/>
    </location>
</feature>
<sequence>MVRFAVCRHPAQGFFKTWRYALDKPGANNRFRTALEQCLTGVFAVDAGFFRTLTTQNFRINKTFTTDATVIGLFRRLITRRAGNRAPRRIFPLAVTVLTLFVIAGGATATVSTRFSWTPAPFPGTRVVGTFIRIIITADIHHFDLAAFTFHFIVHAFLHQRCAKRADYPKSARFAMISFQSLCLSYPLNKTDCCLEQCPR</sequence>
<keyword evidence="1" id="KW-1133">Transmembrane helix</keyword>
<dbReference type="Proteomes" id="UP000008216">
    <property type="component" value="Chromosome"/>
</dbReference>
<keyword evidence="1" id="KW-0472">Membrane</keyword>
<gene>
    <name evidence="2" type="primary">yfiF</name>
    <name evidence="2" type="ORF">APECO1_3951</name>
</gene>
<dbReference type="KEGG" id="ecv:APECO1_3951"/>
<protein>
    <submittedName>
        <fullName evidence="2">tRNA/rRNA methyltransferase YfiF</fullName>
    </submittedName>
</protein>
<keyword evidence="1" id="KW-0812">Transmembrane</keyword>
<name>A0A0H2Z1Q7_ECOK1</name>